<sequence>MVLSVTSNETWPTGFYINPSPAAIPEEWLTAFSEVPSAIISDCLGRNVGGLGLRPFHGRGHMCGTAITVRVRPGDNLMTLKAIQMARPGDILVVDGSGDQTRAIIGGIMRAMALKARIRGIVVNGMLRDHDDWLDGKMPVFALGCVHRGPSTDGAGEINVPVSCAGLVVNPGDLVVGDSDGVVAIAPDQLPRVYESCRQLLDREASVLNGIEEDTLDPDRFDLMLRAKGCPV</sequence>
<evidence type="ECO:0000256" key="6">
    <source>
        <dbReference type="ARBA" id="ARBA00030169"/>
    </source>
</evidence>
<keyword evidence="9" id="KW-1185">Reference proteome</keyword>
<name>A0A3M3EHM7_9PSED</name>
<dbReference type="AlphaFoldDB" id="A0A3M3EHM7"/>
<dbReference type="EMBL" id="RBOJ01000077">
    <property type="protein sequence ID" value="RMM49051.1"/>
    <property type="molecule type" value="Genomic_DNA"/>
</dbReference>
<dbReference type="GO" id="GO:0046872">
    <property type="term" value="F:metal ion binding"/>
    <property type="evidence" value="ECO:0007669"/>
    <property type="project" value="UniProtKB-KW"/>
</dbReference>
<evidence type="ECO:0000256" key="2">
    <source>
        <dbReference type="ARBA" id="ARBA00016549"/>
    </source>
</evidence>
<evidence type="ECO:0000256" key="5">
    <source>
        <dbReference type="ARBA" id="ARBA00029596"/>
    </source>
</evidence>
<comment type="caution">
    <text evidence="8">The sequence shown here is derived from an EMBL/GenBank/DDBJ whole genome shotgun (WGS) entry which is preliminary data.</text>
</comment>
<protein>
    <recommendedName>
        <fullName evidence="2">Putative 4-hydroxy-4-methyl-2-oxoglutarate aldolase</fullName>
    </recommendedName>
    <alternativeName>
        <fullName evidence="5">Regulator of ribonuclease activity homolog</fullName>
    </alternativeName>
    <alternativeName>
        <fullName evidence="6">RraA-like protein</fullName>
    </alternativeName>
</protein>
<evidence type="ECO:0000256" key="3">
    <source>
        <dbReference type="ARBA" id="ARBA00022723"/>
    </source>
</evidence>
<gene>
    <name evidence="8" type="ORF">ALQ77_03841</name>
</gene>
<evidence type="ECO:0000313" key="8">
    <source>
        <dbReference type="EMBL" id="RMM49051.1"/>
    </source>
</evidence>
<evidence type="ECO:0000256" key="4">
    <source>
        <dbReference type="ARBA" id="ARBA00023239"/>
    </source>
</evidence>
<dbReference type="SUPFAM" id="SSF89562">
    <property type="entry name" value="RraA-like"/>
    <property type="match status" value="1"/>
</dbReference>
<feature type="binding site" evidence="7">
    <location>
        <begin position="106"/>
        <end position="109"/>
    </location>
    <ligand>
        <name>substrate</name>
    </ligand>
</feature>
<dbReference type="InterPro" id="IPR036704">
    <property type="entry name" value="RraA/RraA-like_sf"/>
</dbReference>
<keyword evidence="4" id="KW-0456">Lyase</keyword>
<evidence type="ECO:0000256" key="1">
    <source>
        <dbReference type="ARBA" id="ARBA00001968"/>
    </source>
</evidence>
<dbReference type="CDD" id="cd16841">
    <property type="entry name" value="RraA_family"/>
    <property type="match status" value="1"/>
</dbReference>
<dbReference type="Pfam" id="PF03737">
    <property type="entry name" value="RraA-like"/>
    <property type="match status" value="1"/>
</dbReference>
<feature type="binding site" evidence="7">
    <location>
        <position position="128"/>
    </location>
    <ligand>
        <name>substrate</name>
    </ligand>
</feature>
<comment type="cofactor">
    <cofactor evidence="1">
        <name>a divalent metal cation</name>
        <dbReference type="ChEBI" id="CHEBI:60240"/>
    </cofactor>
</comment>
<dbReference type="Proteomes" id="UP000270661">
    <property type="component" value="Unassembled WGS sequence"/>
</dbReference>
<evidence type="ECO:0000313" key="9">
    <source>
        <dbReference type="Proteomes" id="UP000270661"/>
    </source>
</evidence>
<dbReference type="GO" id="GO:0016829">
    <property type="term" value="F:lyase activity"/>
    <property type="evidence" value="ECO:0007669"/>
    <property type="project" value="UniProtKB-KW"/>
</dbReference>
<keyword evidence="3 7" id="KW-0479">Metal-binding</keyword>
<dbReference type="RefSeq" id="WP_053191629.1">
    <property type="nucleotide sequence ID" value="NZ_CP102177.1"/>
</dbReference>
<dbReference type="PANTHER" id="PTHR33254">
    <property type="entry name" value="4-HYDROXY-4-METHYL-2-OXOGLUTARATE ALDOLASE 3-RELATED"/>
    <property type="match status" value="1"/>
</dbReference>
<dbReference type="InterPro" id="IPR005493">
    <property type="entry name" value="RraA/RraA-like"/>
</dbReference>
<dbReference type="Gene3D" id="3.50.30.40">
    <property type="entry name" value="Ribonuclease E inhibitor RraA/RraA-like"/>
    <property type="match status" value="1"/>
</dbReference>
<dbReference type="PANTHER" id="PTHR33254:SF4">
    <property type="entry name" value="4-HYDROXY-4-METHYL-2-OXOGLUTARATE ALDOLASE 3-RELATED"/>
    <property type="match status" value="1"/>
</dbReference>
<organism evidence="8 9">
    <name type="scientific">Pseudomonas corrugata</name>
    <dbReference type="NCBI Taxonomy" id="47879"/>
    <lineage>
        <taxon>Bacteria</taxon>
        <taxon>Pseudomonadati</taxon>
        <taxon>Pseudomonadota</taxon>
        <taxon>Gammaproteobacteria</taxon>
        <taxon>Pseudomonadales</taxon>
        <taxon>Pseudomonadaceae</taxon>
        <taxon>Pseudomonas</taxon>
    </lineage>
</organism>
<evidence type="ECO:0000256" key="7">
    <source>
        <dbReference type="PIRSR" id="PIRSR605493-1"/>
    </source>
</evidence>
<reference evidence="8 9" key="1">
    <citation type="submission" date="2018-08" db="EMBL/GenBank/DDBJ databases">
        <title>Recombination of ecologically and evolutionarily significant loci maintains genetic cohesion in the Pseudomonas syringae species complex.</title>
        <authorList>
            <person name="Dillon M."/>
            <person name="Thakur S."/>
            <person name="Almeida R.N.D."/>
            <person name="Weir B.S."/>
            <person name="Guttman D.S."/>
        </authorList>
    </citation>
    <scope>NUCLEOTIDE SEQUENCE [LARGE SCALE GENOMIC DNA]</scope>
    <source>
        <strain evidence="8 9">NCPPB2445</strain>
    </source>
</reference>
<proteinExistence type="predicted"/>
<feature type="binding site" evidence="7">
    <location>
        <position position="129"/>
    </location>
    <ligand>
        <name>Mg(2+)</name>
        <dbReference type="ChEBI" id="CHEBI:18420"/>
    </ligand>
</feature>
<dbReference type="NCBIfam" id="NF004850">
    <property type="entry name" value="PRK06201.1"/>
    <property type="match status" value="1"/>
</dbReference>
<keyword evidence="7" id="KW-0460">Magnesium</keyword>
<comment type="cofactor">
    <cofactor evidence="7">
        <name>Mg(2+)</name>
        <dbReference type="ChEBI" id="CHEBI:18420"/>
    </cofactor>
</comment>
<accession>A0A3M3EHM7</accession>